<proteinExistence type="predicted"/>
<evidence type="ECO:0000256" key="1">
    <source>
        <dbReference type="SAM" id="Phobius"/>
    </source>
</evidence>
<organism evidence="3 4">
    <name type="scientific">Candidatus Muproteobacteria bacterium RBG_16_64_10</name>
    <dbReference type="NCBI Taxonomy" id="1817757"/>
    <lineage>
        <taxon>Bacteria</taxon>
        <taxon>Pseudomonadati</taxon>
        <taxon>Pseudomonadota</taxon>
        <taxon>Candidatus Muproteobacteria</taxon>
    </lineage>
</organism>
<keyword evidence="1" id="KW-1133">Transmembrane helix</keyword>
<feature type="transmembrane region" description="Helical" evidence="1">
    <location>
        <begin position="12"/>
        <end position="34"/>
    </location>
</feature>
<dbReference type="EMBL" id="MFSR01000109">
    <property type="protein sequence ID" value="OGI37041.1"/>
    <property type="molecule type" value="Genomic_DNA"/>
</dbReference>
<dbReference type="Proteomes" id="UP000179334">
    <property type="component" value="Unassembled WGS sequence"/>
</dbReference>
<evidence type="ECO:0000259" key="2">
    <source>
        <dbReference type="Pfam" id="PF02517"/>
    </source>
</evidence>
<accession>A0A1F6SVP0</accession>
<keyword evidence="1" id="KW-0812">Transmembrane</keyword>
<dbReference type="Pfam" id="PF02517">
    <property type="entry name" value="Rce1-like"/>
    <property type="match status" value="1"/>
</dbReference>
<feature type="transmembrane region" description="Helical" evidence="1">
    <location>
        <begin position="140"/>
        <end position="161"/>
    </location>
</feature>
<gene>
    <name evidence="3" type="ORF">A2V91_05765</name>
</gene>
<protein>
    <recommendedName>
        <fullName evidence="2">CAAX prenyl protease 2/Lysostaphin resistance protein A-like domain-containing protein</fullName>
    </recommendedName>
</protein>
<keyword evidence="1" id="KW-0472">Membrane</keyword>
<sequence>MWGPWATLGFGALIGVAFIILQSLTILVFLALTGDLSLAELADPEGAGLLASNGLLLVVATLVTAPVIVALIVLFAWARRGLPVLDYLGWRALSRADWMRWLALTLLFVVIMDGVTWLSGRSLIPDFLRETYTTAGVTPLFWLAVAVAAPLSEELFFRGFIFRGLSESRLGPWGAIVFAALVWR</sequence>
<dbReference type="InterPro" id="IPR003675">
    <property type="entry name" value="Rce1/LyrA-like_dom"/>
</dbReference>
<feature type="transmembrane region" description="Helical" evidence="1">
    <location>
        <begin position="98"/>
        <end position="120"/>
    </location>
</feature>
<reference evidence="3 4" key="1">
    <citation type="journal article" date="2016" name="Nat. Commun.">
        <title>Thousands of microbial genomes shed light on interconnected biogeochemical processes in an aquifer system.</title>
        <authorList>
            <person name="Anantharaman K."/>
            <person name="Brown C.T."/>
            <person name="Hug L.A."/>
            <person name="Sharon I."/>
            <person name="Castelle C.J."/>
            <person name="Probst A.J."/>
            <person name="Thomas B.C."/>
            <person name="Singh A."/>
            <person name="Wilkins M.J."/>
            <person name="Karaoz U."/>
            <person name="Brodie E.L."/>
            <person name="Williams K.H."/>
            <person name="Hubbard S.S."/>
            <person name="Banfield J.F."/>
        </authorList>
    </citation>
    <scope>NUCLEOTIDE SEQUENCE [LARGE SCALE GENOMIC DNA]</scope>
</reference>
<feature type="domain" description="CAAX prenyl protease 2/Lysostaphin resistance protein A-like" evidence="2">
    <location>
        <begin position="139"/>
        <end position="183"/>
    </location>
</feature>
<evidence type="ECO:0000313" key="3">
    <source>
        <dbReference type="EMBL" id="OGI37041.1"/>
    </source>
</evidence>
<comment type="caution">
    <text evidence="3">The sequence shown here is derived from an EMBL/GenBank/DDBJ whole genome shotgun (WGS) entry which is preliminary data.</text>
</comment>
<dbReference type="AlphaFoldDB" id="A0A1F6SVP0"/>
<dbReference type="GO" id="GO:0004175">
    <property type="term" value="F:endopeptidase activity"/>
    <property type="evidence" value="ECO:0007669"/>
    <property type="project" value="UniProtKB-ARBA"/>
</dbReference>
<evidence type="ECO:0000313" key="4">
    <source>
        <dbReference type="Proteomes" id="UP000179334"/>
    </source>
</evidence>
<feature type="transmembrane region" description="Helical" evidence="1">
    <location>
        <begin position="54"/>
        <end position="77"/>
    </location>
</feature>
<name>A0A1F6SVP0_9PROT</name>
<dbReference type="GO" id="GO:0080120">
    <property type="term" value="P:CAAX-box protein maturation"/>
    <property type="evidence" value="ECO:0007669"/>
    <property type="project" value="UniProtKB-ARBA"/>
</dbReference>